<evidence type="ECO:0000313" key="6">
    <source>
        <dbReference type="Proteomes" id="UP000230750"/>
    </source>
</evidence>
<evidence type="ECO:0000256" key="1">
    <source>
        <dbReference type="ARBA" id="ARBA00004123"/>
    </source>
</evidence>
<evidence type="ECO:0000313" key="5">
    <source>
        <dbReference type="EMBL" id="PIK59365.1"/>
    </source>
</evidence>
<dbReference type="Proteomes" id="UP000230750">
    <property type="component" value="Unassembled WGS sequence"/>
</dbReference>
<sequence>MAAPMIVGTSILPFTNSKHEEEIQQHSNDAKSIIEKAKSCQKNDPYAAKALLLTAKTLYPSEFCVQFEAYLVEKSGQIASESSHSLIHLFSKFCDEERLREELFLVTSSLQSEEDGDQKFYRELFGKIPEQSQRQILLFCADSTNANCNFLLMKKFPDFIQEYGKALLDSLLELDKAAGSITPCNKFRQLLVTEVLPIILVNNQLEFMPKKLSKFLNLTIEFYITIAIQSKNPKTTADSILKSPTSVAKSGGGTPDVGAPLGTDFEGRGISDISNPWERLHKLLVIVAKRSGWKLECLTPVTMGFQDSFTSLSNILHSSHSDDVTTLKSVFYSNVILFFRSMYTYFNLVNPGVFGGHMTSAGVTQSYDFLIEDLETKKRSRRHKHKKKRIEDGKEVVVDGDGVEDQSYLSPRILTDDGKELTDDIMKAFTTAVNSWQLIASRETFKKDFTWLLHRWRSEQWPWLRLFQIDMHIYRGEHSQALHLIQEEKTRISELPQTPIKLKIQLNVQQASCHFTCGQHAKRVFPFADAGDTALGHMITLMQYDWPKEETVFAEILKRLTKAGSFSYPVFFTYIINLDFLEEFAYLVTPDAGNIRLDLFPPCITIQRQQRTITRGITRGGKEDFRVNIEKQVTRCEEDINKLIYKFLVTERDSLLQCLNAHNASM</sequence>
<evidence type="ECO:0000256" key="4">
    <source>
        <dbReference type="ARBA" id="ARBA00023242"/>
    </source>
</evidence>
<organism evidence="5 6">
    <name type="scientific">Stichopus japonicus</name>
    <name type="common">Sea cucumber</name>
    <dbReference type="NCBI Taxonomy" id="307972"/>
    <lineage>
        <taxon>Eukaryota</taxon>
        <taxon>Metazoa</taxon>
        <taxon>Echinodermata</taxon>
        <taxon>Eleutherozoa</taxon>
        <taxon>Echinozoa</taxon>
        <taxon>Holothuroidea</taxon>
        <taxon>Aspidochirotacea</taxon>
        <taxon>Aspidochirotida</taxon>
        <taxon>Stichopodidae</taxon>
        <taxon>Apostichopus</taxon>
    </lineage>
</organism>
<comment type="subcellular location">
    <subcellularLocation>
        <location evidence="1">Nucleus</location>
    </subcellularLocation>
</comment>
<dbReference type="STRING" id="307972.A0A2G8LGJ0"/>
<dbReference type="InterPro" id="IPR026164">
    <property type="entry name" value="Int_cplx_su10"/>
</dbReference>
<comment type="caution">
    <text evidence="5">The sequence shown here is derived from an EMBL/GenBank/DDBJ whole genome shotgun (WGS) entry which is preliminary data.</text>
</comment>
<dbReference type="GO" id="GO:0032039">
    <property type="term" value="C:integrator complex"/>
    <property type="evidence" value="ECO:0007669"/>
    <property type="project" value="InterPro"/>
</dbReference>
<keyword evidence="6" id="KW-1185">Reference proteome</keyword>
<dbReference type="AlphaFoldDB" id="A0A2G8LGJ0"/>
<evidence type="ECO:0000256" key="3">
    <source>
        <dbReference type="ARBA" id="ARBA00016811"/>
    </source>
</evidence>
<comment type="similarity">
    <text evidence="2">Belongs to the Integrator subunit 10 family.</text>
</comment>
<dbReference type="Pfam" id="PF21045">
    <property type="entry name" value="INT10"/>
    <property type="match status" value="2"/>
</dbReference>
<proteinExistence type="inferred from homology"/>
<protein>
    <recommendedName>
        <fullName evidence="3">Integrator complex subunit 10</fullName>
    </recommendedName>
</protein>
<dbReference type="PANTHER" id="PTHR16055">
    <property type="entry name" value="INTEGRATOR COMPLEX SUBUNIT 10"/>
    <property type="match status" value="1"/>
</dbReference>
<gene>
    <name evidence="5" type="ORF">BSL78_03736</name>
</gene>
<dbReference type="OrthoDB" id="18145at2759"/>
<keyword evidence="4" id="KW-0539">Nucleus</keyword>
<dbReference type="GO" id="GO:0016180">
    <property type="term" value="P:snRNA processing"/>
    <property type="evidence" value="ECO:0007669"/>
    <property type="project" value="InterPro"/>
</dbReference>
<reference evidence="5 6" key="1">
    <citation type="journal article" date="2017" name="PLoS Biol.">
        <title>The sea cucumber genome provides insights into morphological evolution and visceral regeneration.</title>
        <authorList>
            <person name="Zhang X."/>
            <person name="Sun L."/>
            <person name="Yuan J."/>
            <person name="Sun Y."/>
            <person name="Gao Y."/>
            <person name="Zhang L."/>
            <person name="Li S."/>
            <person name="Dai H."/>
            <person name="Hamel J.F."/>
            <person name="Liu C."/>
            <person name="Yu Y."/>
            <person name="Liu S."/>
            <person name="Lin W."/>
            <person name="Guo K."/>
            <person name="Jin S."/>
            <person name="Xu P."/>
            <person name="Storey K.B."/>
            <person name="Huan P."/>
            <person name="Zhang T."/>
            <person name="Zhou Y."/>
            <person name="Zhang J."/>
            <person name="Lin C."/>
            <person name="Li X."/>
            <person name="Xing L."/>
            <person name="Huo D."/>
            <person name="Sun M."/>
            <person name="Wang L."/>
            <person name="Mercier A."/>
            <person name="Li F."/>
            <person name="Yang H."/>
            <person name="Xiang J."/>
        </authorList>
    </citation>
    <scope>NUCLEOTIDE SEQUENCE [LARGE SCALE GENOMIC DNA]</scope>
    <source>
        <strain evidence="5">Shaxun</strain>
        <tissue evidence="5">Muscle</tissue>
    </source>
</reference>
<accession>A0A2G8LGJ0</accession>
<name>A0A2G8LGJ0_STIJA</name>
<dbReference type="PANTHER" id="PTHR16055:SF2">
    <property type="entry name" value="INTEGRATOR COMPLEX SUBUNIT 10"/>
    <property type="match status" value="1"/>
</dbReference>
<dbReference type="EMBL" id="MRZV01000085">
    <property type="protein sequence ID" value="PIK59365.1"/>
    <property type="molecule type" value="Genomic_DNA"/>
</dbReference>
<evidence type="ECO:0000256" key="2">
    <source>
        <dbReference type="ARBA" id="ARBA00010391"/>
    </source>
</evidence>